<dbReference type="RefSeq" id="WP_377417572.1">
    <property type="nucleotide sequence ID" value="NZ_JBHSPR010000001.1"/>
</dbReference>
<comment type="caution">
    <text evidence="1">The sequence shown here is derived from an EMBL/GenBank/DDBJ whole genome shotgun (WGS) entry which is preliminary data.</text>
</comment>
<reference evidence="2" key="1">
    <citation type="journal article" date="2019" name="Int. J. Syst. Evol. Microbiol.">
        <title>The Global Catalogue of Microorganisms (GCM) 10K type strain sequencing project: providing services to taxonomists for standard genome sequencing and annotation.</title>
        <authorList>
            <consortium name="The Broad Institute Genomics Platform"/>
            <consortium name="The Broad Institute Genome Sequencing Center for Infectious Disease"/>
            <person name="Wu L."/>
            <person name="Ma J."/>
        </authorList>
    </citation>
    <scope>NUCLEOTIDE SEQUENCE [LARGE SCALE GENOMIC DNA]</scope>
    <source>
        <strain evidence="2">ZS-35-S2</strain>
    </source>
</reference>
<dbReference type="InterPro" id="IPR029035">
    <property type="entry name" value="DHS-like_NAD/FAD-binding_dom"/>
</dbReference>
<gene>
    <name evidence="1" type="ORF">ACFP2T_04710</name>
</gene>
<dbReference type="InterPro" id="IPR016187">
    <property type="entry name" value="CTDL_fold"/>
</dbReference>
<organism evidence="1 2">
    <name type="scientific">Plantactinospora solaniradicis</name>
    <dbReference type="NCBI Taxonomy" id="1723736"/>
    <lineage>
        <taxon>Bacteria</taxon>
        <taxon>Bacillati</taxon>
        <taxon>Actinomycetota</taxon>
        <taxon>Actinomycetes</taxon>
        <taxon>Micromonosporales</taxon>
        <taxon>Micromonosporaceae</taxon>
        <taxon>Plantactinospora</taxon>
    </lineage>
</organism>
<dbReference type="SUPFAM" id="SSF52467">
    <property type="entry name" value="DHS-like NAD/FAD-binding domain"/>
    <property type="match status" value="1"/>
</dbReference>
<evidence type="ECO:0000313" key="1">
    <source>
        <dbReference type="EMBL" id="MFC6015499.1"/>
    </source>
</evidence>
<dbReference type="Gene3D" id="3.90.1580.10">
    <property type="entry name" value="paralog of FGE (formylglycine-generating enzyme)"/>
    <property type="match status" value="1"/>
</dbReference>
<proteinExistence type="predicted"/>
<dbReference type="Pfam" id="PF13289">
    <property type="entry name" value="SIR2_2"/>
    <property type="match status" value="1"/>
</dbReference>
<dbReference type="Proteomes" id="UP001596203">
    <property type="component" value="Unassembled WGS sequence"/>
</dbReference>
<protein>
    <submittedName>
        <fullName evidence="1">SIR2 family protein</fullName>
    </submittedName>
</protein>
<dbReference type="SUPFAM" id="SSF56436">
    <property type="entry name" value="C-type lectin-like"/>
    <property type="match status" value="1"/>
</dbReference>
<accession>A0ABW1K3I2</accession>
<keyword evidence="2" id="KW-1185">Reference proteome</keyword>
<evidence type="ECO:0000313" key="2">
    <source>
        <dbReference type="Proteomes" id="UP001596203"/>
    </source>
</evidence>
<dbReference type="InterPro" id="IPR042095">
    <property type="entry name" value="SUMF_sf"/>
</dbReference>
<sequence length="628" mass="69027">MPELTDDEREQYLRIPLEAARRDVGRLAPVVGAGLSVPLGAPTWSGLVGRLCAASGVEQRPGDRPGELFGRFRQSLGVSAYETLVQQWLSTSDQQTSLAHQAIVGANVRHVFTTNLDYALERSFELAGRALRPENVIVGSQPDAERLLRGAARTGPVLVKVHGTLHDPDSWVLEQRAYDEGYLADGRLSKLWGVLELRPLFIGFGFADDDVNESLRSVELTYRRGGYAIMSIAAIRANSPALRRSGIMPIAVLDFAQVPEVIDEIFRCSPLTVERRVEIGTSNRTVIVGATSAAVPADLDDEAEFEVVTAIANAVEVQPYASFLSDEPRRRYGQRGQYFNSLLQWAAAKEEAKVGTLLGTLTRYPDVFLGQLLPRALRQQKPADILTAMYAAADERAREATRNGVLETLDNPADAGYVTLRSLAWFAASVRAHPGMAMPPMTVSVGAPLAATKYPLTRYQVGMLRRDESLCESHPIRPYTLKSRHEIDEIVRLLNEQFGEHGRWRLPTADEWLGLSATTTGRWPWGDADPERGRHAHLRYVAGGAIAAHPLEVGVFPGDRAPVRDLIGNVYEVVLGDLAYGDLSLAGGSWTTSFKDSTTSRFDLISNWTGRFRDNVGLRPLLEPRSGP</sequence>
<name>A0ABW1K3I2_9ACTN</name>
<dbReference type="EMBL" id="JBHSPR010000001">
    <property type="protein sequence ID" value="MFC6015499.1"/>
    <property type="molecule type" value="Genomic_DNA"/>
</dbReference>